<dbReference type="Proteomes" id="UP001203880">
    <property type="component" value="Unassembled WGS sequence"/>
</dbReference>
<evidence type="ECO:0000256" key="1">
    <source>
        <dbReference type="SAM" id="SignalP"/>
    </source>
</evidence>
<evidence type="ECO:0008006" key="4">
    <source>
        <dbReference type="Google" id="ProtNLM"/>
    </source>
</evidence>
<feature type="signal peptide" evidence="1">
    <location>
        <begin position="1"/>
        <end position="27"/>
    </location>
</feature>
<dbReference type="RefSeq" id="WP_249712261.1">
    <property type="nucleotide sequence ID" value="NZ_JAMFMB010000028.1"/>
</dbReference>
<accession>A0ABT0Q6I9</accession>
<protein>
    <recommendedName>
        <fullName evidence="4">Peptidase M48 domain-containing protein</fullName>
    </recommendedName>
</protein>
<evidence type="ECO:0000313" key="2">
    <source>
        <dbReference type="EMBL" id="MCL6285455.1"/>
    </source>
</evidence>
<feature type="chain" id="PRO_5046073909" description="Peptidase M48 domain-containing protein" evidence="1">
    <location>
        <begin position="28"/>
        <end position="429"/>
    </location>
</feature>
<keyword evidence="3" id="KW-1185">Reference proteome</keyword>
<organism evidence="2 3">
    <name type="scientific">Ruegeria spongiae</name>
    <dbReference type="NCBI Taxonomy" id="2942209"/>
    <lineage>
        <taxon>Bacteria</taxon>
        <taxon>Pseudomonadati</taxon>
        <taxon>Pseudomonadota</taxon>
        <taxon>Alphaproteobacteria</taxon>
        <taxon>Rhodobacterales</taxon>
        <taxon>Roseobacteraceae</taxon>
        <taxon>Ruegeria</taxon>
    </lineage>
</organism>
<sequence length="429" mass="48188">MKFIELVQRTTLVISIYATLLANFAQAEPTGFETLSVDVGADGTPKACGFVKVVDQVYISEKATPEIQAIVDRVKGPFPPNLVATRTVHVFQGDVQVAAAFIHNNDAFLVYNPVQIQDLINKRGEAAVWAVFAHELSHIYFDDWENTSPRKDRERIADRNAGRFIQFLGVGRTSATSAIEEFADEKETPEYESKDKRKLDVLLGWDEYCRIRQCDNQSELTEEQRRQARNNIVINPYDVYPSTKNGEFARPMQKMGQALRLLTQQYTSQANLPSIDNDLRNVGFVTAPLGSSVDRANPQTVFDKGAELEALGIVLGSAHFEDGKDTVSLQSSFFVQGNADHLSHEQVVSSEFPKRDIPPFVIANKHLEQSWPKLVVISRIAQLLAENETNPDVIKKDVALRLATQLKTNLTVDDPFIPLVQRYIEEARR</sequence>
<proteinExistence type="predicted"/>
<comment type="caution">
    <text evidence="2">The sequence shown here is derived from an EMBL/GenBank/DDBJ whole genome shotgun (WGS) entry which is preliminary data.</text>
</comment>
<name>A0ABT0Q6I9_9RHOB</name>
<gene>
    <name evidence="2" type="ORF">M3P21_18150</name>
</gene>
<evidence type="ECO:0000313" key="3">
    <source>
        <dbReference type="Proteomes" id="UP001203880"/>
    </source>
</evidence>
<dbReference type="EMBL" id="JAMFMB010000028">
    <property type="protein sequence ID" value="MCL6285455.1"/>
    <property type="molecule type" value="Genomic_DNA"/>
</dbReference>
<reference evidence="2" key="1">
    <citation type="submission" date="2022-05" db="EMBL/GenBank/DDBJ databases">
        <authorList>
            <person name="Park J.-S."/>
        </authorList>
    </citation>
    <scope>NUCLEOTIDE SEQUENCE</scope>
    <source>
        <strain evidence="2">2012CJ41-6</strain>
    </source>
</reference>
<keyword evidence="1" id="KW-0732">Signal</keyword>